<sequence length="157" mass="18444">MTKEEIIEDLQKAKLANLQWIDKAKNLIAGTKNDQGIPPIDPRESEFGKWFYKEGQKLKKLSNNPLECMQNIETLHQQLHERYSEIYNTFFSETNKAGFFSKLMGAKRQNISDAEQKHVDNLLKNMQRDAKEFVDEVERLERRLEAVIQEKIDSVMK</sequence>
<name>A0A7M1BAC0_9BACT</name>
<feature type="coiled-coil region" evidence="1">
    <location>
        <begin position="123"/>
        <end position="150"/>
    </location>
</feature>
<dbReference type="AlphaFoldDB" id="A0A7M1BAC0"/>
<evidence type="ECO:0000256" key="1">
    <source>
        <dbReference type="SAM" id="Coils"/>
    </source>
</evidence>
<evidence type="ECO:0000313" key="3">
    <source>
        <dbReference type="EMBL" id="QOP46654.1"/>
    </source>
</evidence>
<gene>
    <name evidence="3" type="ORF">FM071_10275</name>
</gene>
<keyword evidence="4" id="KW-1185">Reference proteome</keyword>
<feature type="domain" description="Chemoreceptor zinc-binding" evidence="2">
    <location>
        <begin position="18"/>
        <end position="86"/>
    </location>
</feature>
<organism evidence="3 4">
    <name type="scientific">Sulfurimonas paralvinellae</name>
    <dbReference type="NCBI Taxonomy" id="317658"/>
    <lineage>
        <taxon>Bacteria</taxon>
        <taxon>Pseudomonadati</taxon>
        <taxon>Campylobacterota</taxon>
        <taxon>Epsilonproteobacteria</taxon>
        <taxon>Campylobacterales</taxon>
        <taxon>Sulfurimonadaceae</taxon>
        <taxon>Sulfurimonas</taxon>
    </lineage>
</organism>
<protein>
    <recommendedName>
        <fullName evidence="2">Chemoreceptor zinc-binding domain-containing protein</fullName>
    </recommendedName>
</protein>
<reference evidence="3 4" key="1">
    <citation type="submission" date="2019-07" db="EMBL/GenBank/DDBJ databases">
        <title>Sulfurimonas paralvinellae sp. nov., a novel mesophilic, hydrogen- and sulfur-oxidizing chemolithoautotroph within the Epsilonproteo- bacteria isolated from a deep-sea hydrothermal vent polychaete nest, reclassification of Thiomicrospira denitrificans as Sulfurimonas denitrificans comb. nov. and emended description of the genus Sulfurimonas.</title>
        <authorList>
            <person name="Wang S."/>
            <person name="Jiang L."/>
            <person name="Shao Z."/>
        </authorList>
    </citation>
    <scope>NUCLEOTIDE SEQUENCE [LARGE SCALE GENOMIC DNA]</scope>
    <source>
        <strain evidence="3 4">GO25</strain>
    </source>
</reference>
<dbReference type="Pfam" id="PF13682">
    <property type="entry name" value="CZB"/>
    <property type="match status" value="1"/>
</dbReference>
<keyword evidence="1" id="KW-0175">Coiled coil</keyword>
<dbReference type="EMBL" id="CP041406">
    <property type="protein sequence ID" value="QOP46654.1"/>
    <property type="molecule type" value="Genomic_DNA"/>
</dbReference>
<accession>A0A7M1BAC0</accession>
<evidence type="ECO:0000313" key="4">
    <source>
        <dbReference type="Proteomes" id="UP000593580"/>
    </source>
</evidence>
<dbReference type="Gene3D" id="1.20.120.30">
    <property type="entry name" value="Aspartate receptor, ligand-binding domain"/>
    <property type="match status" value="1"/>
</dbReference>
<dbReference type="Proteomes" id="UP000593580">
    <property type="component" value="Chromosome"/>
</dbReference>
<proteinExistence type="predicted"/>
<dbReference type="KEGG" id="spal:FM071_10275"/>
<evidence type="ECO:0000259" key="2">
    <source>
        <dbReference type="Pfam" id="PF13682"/>
    </source>
</evidence>
<dbReference type="InterPro" id="IPR025991">
    <property type="entry name" value="Chemoreceptor_zinc-bind_dom"/>
</dbReference>
<dbReference type="RefSeq" id="WP_193110913.1">
    <property type="nucleotide sequence ID" value="NZ_CP041406.1"/>
</dbReference>